<dbReference type="PANTHER" id="PTHR43385:SF1">
    <property type="entry name" value="RIBOFLAVIN TRANSPORTER RIBJ"/>
    <property type="match status" value="1"/>
</dbReference>
<dbReference type="SUPFAM" id="SSF103473">
    <property type="entry name" value="MFS general substrate transporter"/>
    <property type="match status" value="1"/>
</dbReference>
<gene>
    <name evidence="8" type="ORF">RRG08_032838</name>
</gene>
<feature type="transmembrane region" description="Helical" evidence="7">
    <location>
        <begin position="210"/>
        <end position="235"/>
    </location>
</feature>
<evidence type="ECO:0000256" key="7">
    <source>
        <dbReference type="SAM" id="Phobius"/>
    </source>
</evidence>
<dbReference type="Proteomes" id="UP001283361">
    <property type="component" value="Unassembled WGS sequence"/>
</dbReference>
<dbReference type="Gene3D" id="1.20.1250.20">
    <property type="entry name" value="MFS general substrate transporter like domains"/>
    <property type="match status" value="2"/>
</dbReference>
<evidence type="ECO:0000256" key="2">
    <source>
        <dbReference type="ARBA" id="ARBA00022448"/>
    </source>
</evidence>
<comment type="caution">
    <text evidence="8">The sequence shown here is derived from an EMBL/GenBank/DDBJ whole genome shotgun (WGS) entry which is preliminary data.</text>
</comment>
<feature type="transmembrane region" description="Helical" evidence="7">
    <location>
        <begin position="263"/>
        <end position="285"/>
    </location>
</feature>
<keyword evidence="3 7" id="KW-0812">Transmembrane</keyword>
<evidence type="ECO:0000256" key="1">
    <source>
        <dbReference type="ARBA" id="ARBA00004141"/>
    </source>
</evidence>
<feature type="transmembrane region" description="Helical" evidence="7">
    <location>
        <begin position="153"/>
        <end position="172"/>
    </location>
</feature>
<evidence type="ECO:0000256" key="6">
    <source>
        <dbReference type="SAM" id="MobiDB-lite"/>
    </source>
</evidence>
<evidence type="ECO:0000256" key="5">
    <source>
        <dbReference type="ARBA" id="ARBA00023136"/>
    </source>
</evidence>
<accession>A0AAE1AEY5</accession>
<dbReference type="PANTHER" id="PTHR43385">
    <property type="entry name" value="RIBOFLAVIN TRANSPORTER RIBJ"/>
    <property type="match status" value="1"/>
</dbReference>
<protein>
    <submittedName>
        <fullName evidence="8">Uncharacterized protein</fullName>
    </submittedName>
</protein>
<feature type="transmembrane region" description="Helical" evidence="7">
    <location>
        <begin position="178"/>
        <end position="198"/>
    </location>
</feature>
<feature type="compositionally biased region" description="Polar residues" evidence="6">
    <location>
        <begin position="298"/>
        <end position="317"/>
    </location>
</feature>
<evidence type="ECO:0000256" key="4">
    <source>
        <dbReference type="ARBA" id="ARBA00022989"/>
    </source>
</evidence>
<reference evidence="8" key="1">
    <citation type="journal article" date="2023" name="G3 (Bethesda)">
        <title>A reference genome for the long-term kleptoplast-retaining sea slug Elysia crispata morphotype clarki.</title>
        <authorList>
            <person name="Eastman K.E."/>
            <person name="Pendleton A.L."/>
            <person name="Shaikh M.A."/>
            <person name="Suttiyut T."/>
            <person name="Ogas R."/>
            <person name="Tomko P."/>
            <person name="Gavelis G."/>
            <person name="Widhalm J.R."/>
            <person name="Wisecaver J.H."/>
        </authorList>
    </citation>
    <scope>NUCLEOTIDE SEQUENCE</scope>
    <source>
        <strain evidence="8">ECLA1</strain>
    </source>
</reference>
<feature type="region of interest" description="Disordered" evidence="6">
    <location>
        <begin position="295"/>
        <end position="346"/>
    </location>
</feature>
<organism evidence="8 9">
    <name type="scientific">Elysia crispata</name>
    <name type="common">lettuce slug</name>
    <dbReference type="NCBI Taxonomy" id="231223"/>
    <lineage>
        <taxon>Eukaryota</taxon>
        <taxon>Metazoa</taxon>
        <taxon>Spiralia</taxon>
        <taxon>Lophotrochozoa</taxon>
        <taxon>Mollusca</taxon>
        <taxon>Gastropoda</taxon>
        <taxon>Heterobranchia</taxon>
        <taxon>Euthyneura</taxon>
        <taxon>Panpulmonata</taxon>
        <taxon>Sacoglossa</taxon>
        <taxon>Placobranchoidea</taxon>
        <taxon>Plakobranchidae</taxon>
        <taxon>Elysia</taxon>
    </lineage>
</organism>
<feature type="compositionally biased region" description="Basic and acidic residues" evidence="6">
    <location>
        <begin position="319"/>
        <end position="340"/>
    </location>
</feature>
<proteinExistence type="predicted"/>
<dbReference type="AlphaFoldDB" id="A0AAE1AEY5"/>
<sequence length="699" mass="76192">MQLLLLPHSSSSKEYSFSFIFFLVEVLEYNHRVDEGLKLSCRVFGVRVNGTQLSNKLVCLFEQNFAMAKSCKLTPGQVKWLIVISGMLLTSPVSMLSYYGNLLPYLASFFQAHRGSMAYHVSALWPGTIYRITVPLAMLLASPLERRFGIRTCITGGQILVCICVLCGFFAVQEPLALTLVFGFLQGLFSGVSYSLGFKVLLTSVPGNGGFAAGVMCSGPAVGSLVNIGLAYAVINPTNLPADLQIGNTLYFSDPRILDKVPFYFLASGAVTSVATAVGVVFLYIGTATSTENDEIIPSSQKNGGKTHSDSSRSFNVSGERKDNHPRAKLAEYHKPEHYGGCESTSNGEQRIYNVNVVNELSSKHVLCGGFGSEKVKTSDGTETLETKNLLSRGSKITSENIPVLTIKLEAEDQESLGRSQSLSSSQHYNLEFNRENFLERKEATFYCGQSDDKLRGSVQDLGKNDEHVCHDTTSACIDNDCINRRTRMELCSGPCSKKNDPSTNSVPTSKCDLSPWETMQSKRFWWVWISHLCLGHTLYVQTNLYKQYGQLVISSDILLVVTGLLSTALMTIARPAAGAFSDRYGVPGCLVAVCFISSVLMSAMVIGVHTSAALYALASVLEFAAISTIILVYNLIMASLFGRTYLASNLGLAWSAIVANGVTEPFLISWIVDQFGWDWVFLSGSASSAVSMVIALFI</sequence>
<dbReference type="InterPro" id="IPR036259">
    <property type="entry name" value="MFS_trans_sf"/>
</dbReference>
<dbReference type="GO" id="GO:0016020">
    <property type="term" value="C:membrane"/>
    <property type="evidence" value="ECO:0007669"/>
    <property type="project" value="UniProtKB-SubCell"/>
</dbReference>
<keyword evidence="9" id="KW-1185">Reference proteome</keyword>
<feature type="transmembrane region" description="Helical" evidence="7">
    <location>
        <begin position="525"/>
        <end position="543"/>
    </location>
</feature>
<evidence type="ECO:0000313" key="9">
    <source>
        <dbReference type="Proteomes" id="UP001283361"/>
    </source>
</evidence>
<feature type="transmembrane region" description="Helical" evidence="7">
    <location>
        <begin position="680"/>
        <end position="698"/>
    </location>
</feature>
<feature type="transmembrane region" description="Helical" evidence="7">
    <location>
        <begin position="80"/>
        <end position="99"/>
    </location>
</feature>
<evidence type="ECO:0000256" key="3">
    <source>
        <dbReference type="ARBA" id="ARBA00022692"/>
    </source>
</evidence>
<keyword evidence="5 7" id="KW-0472">Membrane</keyword>
<keyword evidence="4 7" id="KW-1133">Transmembrane helix</keyword>
<dbReference type="InterPro" id="IPR052983">
    <property type="entry name" value="MFS_Riboflavin_Transporter"/>
</dbReference>
<comment type="subcellular location">
    <subcellularLocation>
        <location evidence="1">Membrane</location>
        <topology evidence="1">Multi-pass membrane protein</topology>
    </subcellularLocation>
</comment>
<feature type="transmembrane region" description="Helical" evidence="7">
    <location>
        <begin position="585"/>
        <end position="607"/>
    </location>
</feature>
<name>A0AAE1AEY5_9GAST</name>
<dbReference type="EMBL" id="JAWDGP010001949">
    <property type="protein sequence ID" value="KAK3786679.1"/>
    <property type="molecule type" value="Genomic_DNA"/>
</dbReference>
<feature type="transmembrane region" description="Helical" evidence="7">
    <location>
        <begin position="119"/>
        <end position="141"/>
    </location>
</feature>
<feature type="transmembrane region" description="Helical" evidence="7">
    <location>
        <begin position="549"/>
        <end position="573"/>
    </location>
</feature>
<evidence type="ECO:0000313" key="8">
    <source>
        <dbReference type="EMBL" id="KAK3786679.1"/>
    </source>
</evidence>
<keyword evidence="2" id="KW-0813">Transport</keyword>